<dbReference type="CDD" id="cd04301">
    <property type="entry name" value="NAT_SF"/>
    <property type="match status" value="1"/>
</dbReference>
<keyword evidence="2 4" id="KW-0012">Acyltransferase</keyword>
<accession>A0A0M6YM27</accession>
<evidence type="ECO:0000256" key="2">
    <source>
        <dbReference type="ARBA" id="ARBA00023315"/>
    </source>
</evidence>
<evidence type="ECO:0000259" key="3">
    <source>
        <dbReference type="PROSITE" id="PS51186"/>
    </source>
</evidence>
<dbReference type="Gene3D" id="3.40.630.30">
    <property type="match status" value="1"/>
</dbReference>
<evidence type="ECO:0000313" key="4">
    <source>
        <dbReference type="EMBL" id="CTQ50573.1"/>
    </source>
</evidence>
<feature type="domain" description="N-acetyltransferase" evidence="3">
    <location>
        <begin position="1"/>
        <end position="143"/>
    </location>
</feature>
<gene>
    <name evidence="4" type="primary">yncA</name>
    <name evidence="4" type="ORF">JDO7802_02598</name>
</gene>
<keyword evidence="5" id="KW-1185">Reference proteome</keyword>
<dbReference type="OrthoDB" id="5459937at2"/>
<evidence type="ECO:0000256" key="1">
    <source>
        <dbReference type="ARBA" id="ARBA00022679"/>
    </source>
</evidence>
<protein>
    <submittedName>
        <fullName evidence="4">N-acyltransferase YncA</fullName>
        <ecNumber evidence="4">2.3.1.-</ecNumber>
    </submittedName>
</protein>
<dbReference type="PANTHER" id="PTHR43072:SF23">
    <property type="entry name" value="UPF0039 PROTEIN C11D3.02C"/>
    <property type="match status" value="1"/>
</dbReference>
<dbReference type="InterPro" id="IPR000182">
    <property type="entry name" value="GNAT_dom"/>
</dbReference>
<evidence type="ECO:0000313" key="5">
    <source>
        <dbReference type="Proteomes" id="UP000049222"/>
    </source>
</evidence>
<reference evidence="4 5" key="1">
    <citation type="submission" date="2015-07" db="EMBL/GenBank/DDBJ databases">
        <authorList>
            <person name="Noorani M."/>
        </authorList>
    </citation>
    <scope>NUCLEOTIDE SEQUENCE [LARGE SCALE GENOMIC DNA]</scope>
    <source>
        <strain evidence="4 5">CECT 7802</strain>
    </source>
</reference>
<name>A0A0M6YM27_9RHOB</name>
<dbReference type="PROSITE" id="PS51186">
    <property type="entry name" value="GNAT"/>
    <property type="match status" value="1"/>
</dbReference>
<dbReference type="EMBL" id="CXSU01000012">
    <property type="protein sequence ID" value="CTQ50573.1"/>
    <property type="molecule type" value="Genomic_DNA"/>
</dbReference>
<organism evidence="4 5">
    <name type="scientific">Jannaschia donghaensis</name>
    <dbReference type="NCBI Taxonomy" id="420998"/>
    <lineage>
        <taxon>Bacteria</taxon>
        <taxon>Pseudomonadati</taxon>
        <taxon>Pseudomonadota</taxon>
        <taxon>Alphaproteobacteria</taxon>
        <taxon>Rhodobacterales</taxon>
        <taxon>Roseobacteraceae</taxon>
        <taxon>Jannaschia</taxon>
    </lineage>
</organism>
<dbReference type="PANTHER" id="PTHR43072">
    <property type="entry name" value="N-ACETYLTRANSFERASE"/>
    <property type="match status" value="1"/>
</dbReference>
<proteinExistence type="predicted"/>
<dbReference type="STRING" id="420998.JDO7802_02598"/>
<dbReference type="AlphaFoldDB" id="A0A0M6YM27"/>
<sequence length="157" mass="16908">MDAMEITAIHAEGLATGHASFRAEPIGWKDFHDGHPLALVAEDRGIVVGWAALAPTSPRDTYAGVGEVSTYVGAQAVGRGLGRSLLSRLITDSEAQGWWTLVAQIFPENRASIALHRACGFDIVGTRARLGRMTHGPMTGQWRDVTMMERRSAVAGR</sequence>
<keyword evidence="1 4" id="KW-0808">Transferase</keyword>
<dbReference type="Proteomes" id="UP000049222">
    <property type="component" value="Unassembled WGS sequence"/>
</dbReference>
<dbReference type="InterPro" id="IPR016181">
    <property type="entry name" value="Acyl_CoA_acyltransferase"/>
</dbReference>
<dbReference type="SUPFAM" id="SSF55729">
    <property type="entry name" value="Acyl-CoA N-acyltransferases (Nat)"/>
    <property type="match status" value="1"/>
</dbReference>
<dbReference type="Pfam" id="PF00583">
    <property type="entry name" value="Acetyltransf_1"/>
    <property type="match status" value="1"/>
</dbReference>
<dbReference type="GO" id="GO:0016747">
    <property type="term" value="F:acyltransferase activity, transferring groups other than amino-acyl groups"/>
    <property type="evidence" value="ECO:0007669"/>
    <property type="project" value="InterPro"/>
</dbReference>
<dbReference type="EC" id="2.3.1.-" evidence="4"/>